<feature type="compositionally biased region" description="Basic residues" evidence="17">
    <location>
        <begin position="470"/>
        <end position="480"/>
    </location>
</feature>
<keyword evidence="10" id="KW-0547">Nucleotide-binding</keyword>
<keyword evidence="9 18" id="KW-0812">Transmembrane</keyword>
<name>A0A1H4ND50_9MICO</name>
<dbReference type="Gene3D" id="3.40.50.300">
    <property type="entry name" value="P-loop containing nucleotide triphosphate hydrolases"/>
    <property type="match status" value="1"/>
</dbReference>
<keyword evidence="13 18" id="KW-1133">Transmembrane helix</keyword>
<evidence type="ECO:0000259" key="20">
    <source>
        <dbReference type="Pfam" id="PF13614"/>
    </source>
</evidence>
<dbReference type="InterPro" id="IPR027417">
    <property type="entry name" value="P-loop_NTPase"/>
</dbReference>
<feature type="domain" description="Polysaccharide chain length determinant N-terminal" evidence="19">
    <location>
        <begin position="2"/>
        <end position="92"/>
    </location>
</feature>
<comment type="similarity">
    <text evidence="2">Belongs to the CpsC/CapA family.</text>
</comment>
<dbReference type="Proteomes" id="UP000199183">
    <property type="component" value="Unassembled WGS sequence"/>
</dbReference>
<dbReference type="AlphaFoldDB" id="A0A1H4ND50"/>
<dbReference type="PANTHER" id="PTHR32309">
    <property type="entry name" value="TYROSINE-PROTEIN KINASE"/>
    <property type="match status" value="1"/>
</dbReference>
<evidence type="ECO:0000256" key="13">
    <source>
        <dbReference type="ARBA" id="ARBA00022989"/>
    </source>
</evidence>
<evidence type="ECO:0000256" key="1">
    <source>
        <dbReference type="ARBA" id="ARBA00004429"/>
    </source>
</evidence>
<dbReference type="PANTHER" id="PTHR32309:SF13">
    <property type="entry name" value="FERRIC ENTEROBACTIN TRANSPORT PROTEIN FEPE"/>
    <property type="match status" value="1"/>
</dbReference>
<dbReference type="InterPro" id="IPR050445">
    <property type="entry name" value="Bact_polysacc_biosynth/exp"/>
</dbReference>
<dbReference type="EMBL" id="FNRY01000001">
    <property type="protein sequence ID" value="SEB93163.1"/>
    <property type="molecule type" value="Genomic_DNA"/>
</dbReference>
<dbReference type="STRING" id="640635.SAMN04489806_2159"/>
<evidence type="ECO:0000256" key="5">
    <source>
        <dbReference type="ARBA" id="ARBA00011903"/>
    </source>
</evidence>
<proteinExistence type="inferred from homology"/>
<keyword evidence="6" id="KW-1003">Cell membrane</keyword>
<dbReference type="EC" id="2.7.10.2" evidence="5"/>
<keyword evidence="8" id="KW-0808">Transferase</keyword>
<dbReference type="GO" id="GO:0004715">
    <property type="term" value="F:non-membrane spanning protein tyrosine kinase activity"/>
    <property type="evidence" value="ECO:0007669"/>
    <property type="project" value="UniProtKB-EC"/>
</dbReference>
<evidence type="ECO:0000256" key="17">
    <source>
        <dbReference type="SAM" id="MobiDB-lite"/>
    </source>
</evidence>
<evidence type="ECO:0000256" key="10">
    <source>
        <dbReference type="ARBA" id="ARBA00022741"/>
    </source>
</evidence>
<comment type="similarity">
    <text evidence="4">Belongs to the etk/wzc family.</text>
</comment>
<evidence type="ECO:0000256" key="11">
    <source>
        <dbReference type="ARBA" id="ARBA00022777"/>
    </source>
</evidence>
<comment type="catalytic activity">
    <reaction evidence="16">
        <text>L-tyrosyl-[protein] + ATP = O-phospho-L-tyrosyl-[protein] + ADP + H(+)</text>
        <dbReference type="Rhea" id="RHEA:10596"/>
        <dbReference type="Rhea" id="RHEA-COMP:10136"/>
        <dbReference type="Rhea" id="RHEA-COMP:20101"/>
        <dbReference type="ChEBI" id="CHEBI:15378"/>
        <dbReference type="ChEBI" id="CHEBI:30616"/>
        <dbReference type="ChEBI" id="CHEBI:46858"/>
        <dbReference type="ChEBI" id="CHEBI:61978"/>
        <dbReference type="ChEBI" id="CHEBI:456216"/>
        <dbReference type="EC" id="2.7.10.2"/>
    </reaction>
</comment>
<keyword evidence="12" id="KW-0067">ATP-binding</keyword>
<dbReference type="GO" id="GO:0005524">
    <property type="term" value="F:ATP binding"/>
    <property type="evidence" value="ECO:0007669"/>
    <property type="project" value="UniProtKB-KW"/>
</dbReference>
<dbReference type="RefSeq" id="WP_091187217.1">
    <property type="nucleotide sequence ID" value="NZ_FNRY01000001.1"/>
</dbReference>
<feature type="transmembrane region" description="Helical" evidence="18">
    <location>
        <begin position="181"/>
        <end position="202"/>
    </location>
</feature>
<comment type="subcellular location">
    <subcellularLocation>
        <location evidence="1">Cell inner membrane</location>
        <topology evidence="1">Multi-pass membrane protein</topology>
    </subcellularLocation>
</comment>
<dbReference type="Pfam" id="PF13614">
    <property type="entry name" value="AAA_31"/>
    <property type="match status" value="1"/>
</dbReference>
<evidence type="ECO:0000256" key="6">
    <source>
        <dbReference type="ARBA" id="ARBA00022475"/>
    </source>
</evidence>
<dbReference type="OrthoDB" id="9812433at2"/>
<dbReference type="InterPro" id="IPR003856">
    <property type="entry name" value="LPS_length_determ_N"/>
</dbReference>
<evidence type="ECO:0000256" key="18">
    <source>
        <dbReference type="SAM" id="Phobius"/>
    </source>
</evidence>
<keyword evidence="7" id="KW-0997">Cell inner membrane</keyword>
<organism evidence="21 22">
    <name type="scientific">Paramicrobacterium humi</name>
    <dbReference type="NCBI Taxonomy" id="640635"/>
    <lineage>
        <taxon>Bacteria</taxon>
        <taxon>Bacillati</taxon>
        <taxon>Actinomycetota</taxon>
        <taxon>Actinomycetes</taxon>
        <taxon>Micrococcales</taxon>
        <taxon>Microbacteriaceae</taxon>
        <taxon>Paramicrobacterium</taxon>
    </lineage>
</organism>
<dbReference type="SUPFAM" id="SSF52540">
    <property type="entry name" value="P-loop containing nucleoside triphosphate hydrolases"/>
    <property type="match status" value="1"/>
</dbReference>
<evidence type="ECO:0000256" key="15">
    <source>
        <dbReference type="ARBA" id="ARBA00023137"/>
    </source>
</evidence>
<gene>
    <name evidence="21" type="ORF">SAMN04489806_2159</name>
</gene>
<evidence type="ECO:0000259" key="19">
    <source>
        <dbReference type="Pfam" id="PF02706"/>
    </source>
</evidence>
<dbReference type="CDD" id="cd05387">
    <property type="entry name" value="BY-kinase"/>
    <property type="match status" value="1"/>
</dbReference>
<dbReference type="NCBIfam" id="TIGR01007">
    <property type="entry name" value="eps_fam"/>
    <property type="match status" value="1"/>
</dbReference>
<evidence type="ECO:0000256" key="4">
    <source>
        <dbReference type="ARBA" id="ARBA00008883"/>
    </source>
</evidence>
<evidence type="ECO:0000256" key="3">
    <source>
        <dbReference type="ARBA" id="ARBA00007316"/>
    </source>
</evidence>
<dbReference type="FunFam" id="3.40.50.300:FF:000527">
    <property type="entry name" value="Tyrosine-protein kinase etk"/>
    <property type="match status" value="1"/>
</dbReference>
<evidence type="ECO:0000256" key="2">
    <source>
        <dbReference type="ARBA" id="ARBA00006683"/>
    </source>
</evidence>
<dbReference type="InterPro" id="IPR025669">
    <property type="entry name" value="AAA_dom"/>
</dbReference>
<evidence type="ECO:0000313" key="22">
    <source>
        <dbReference type="Proteomes" id="UP000199183"/>
    </source>
</evidence>
<dbReference type="GO" id="GO:0042802">
    <property type="term" value="F:identical protein binding"/>
    <property type="evidence" value="ECO:0007669"/>
    <property type="project" value="UniProtKB-ARBA"/>
</dbReference>
<keyword evidence="14 18" id="KW-0472">Membrane</keyword>
<dbReference type="GO" id="GO:0005886">
    <property type="term" value="C:plasma membrane"/>
    <property type="evidence" value="ECO:0007669"/>
    <property type="project" value="UniProtKB-SubCell"/>
</dbReference>
<evidence type="ECO:0000256" key="12">
    <source>
        <dbReference type="ARBA" id="ARBA00022840"/>
    </source>
</evidence>
<dbReference type="Pfam" id="PF02706">
    <property type="entry name" value="Wzz"/>
    <property type="match status" value="1"/>
</dbReference>
<feature type="region of interest" description="Disordered" evidence="17">
    <location>
        <begin position="448"/>
        <end position="480"/>
    </location>
</feature>
<feature type="transmembrane region" description="Helical" evidence="18">
    <location>
        <begin position="14"/>
        <end position="34"/>
    </location>
</feature>
<evidence type="ECO:0000256" key="16">
    <source>
        <dbReference type="ARBA" id="ARBA00051245"/>
    </source>
</evidence>
<keyword evidence="22" id="KW-1185">Reference proteome</keyword>
<evidence type="ECO:0000256" key="7">
    <source>
        <dbReference type="ARBA" id="ARBA00022519"/>
    </source>
</evidence>
<evidence type="ECO:0000256" key="14">
    <source>
        <dbReference type="ARBA" id="ARBA00023136"/>
    </source>
</evidence>
<protein>
    <recommendedName>
        <fullName evidence="5">non-specific protein-tyrosine kinase</fullName>
        <ecNumber evidence="5">2.7.10.2</ecNumber>
    </recommendedName>
</protein>
<evidence type="ECO:0000256" key="8">
    <source>
        <dbReference type="ARBA" id="ARBA00022679"/>
    </source>
</evidence>
<comment type="similarity">
    <text evidence="3">Belongs to the CpsD/CapB family.</text>
</comment>
<keyword evidence="15" id="KW-0829">Tyrosine-protein kinase</keyword>
<keyword evidence="11" id="KW-0418">Kinase</keyword>
<dbReference type="InterPro" id="IPR005702">
    <property type="entry name" value="Wzc-like_C"/>
</dbReference>
<accession>A0A1H4ND50</accession>
<feature type="domain" description="AAA" evidence="20">
    <location>
        <begin position="276"/>
        <end position="389"/>
    </location>
</feature>
<sequence length="480" mass="50986">MELRDYIRILHKNWMLIVACVLVGVAVAAAYSMMTSSKYQTTTQLYVSVQGGDAAGTTVDLVQGTSFARQAVTSYVDVVDTAIVLDRVIEELGLNTSASQLASHVSADTPINTVLINVTVTDTDPKTAAKIANKIGEVFADVVVNKLEKPAGDAPSLVRIATIQPAAVPAAPVSPNVRMNIVLGLLIGLVGGVGIAVLRSILDTRIHSQHDIEQVTDKPLLGGIALDPDAKKRPLVVHADPRNPRAESFRSLRTNLQFVNVEGGPRSFVVTSSIPGEGKSTTTANLAISLAETGAKVVLIDGDLRLPKISEYMGIEGAVGLTDVLIGRAEIGDVLQKWGRRKLYVLPSGQVPPNPSELLGSAAMARLLKTLTETFDYVLIDAPPLLLVTDAAVVSKLTGGAIMVAASGRTKRQELANAVRTLEGIGSKLVGVIVTMLPTRGPDSYAYGQYSYGTTTDPERLLDEEERQSPSRRRLGRAAT</sequence>
<evidence type="ECO:0000313" key="21">
    <source>
        <dbReference type="EMBL" id="SEB93163.1"/>
    </source>
</evidence>
<reference evidence="21 22" key="1">
    <citation type="submission" date="2016-10" db="EMBL/GenBank/DDBJ databases">
        <authorList>
            <person name="de Groot N.N."/>
        </authorList>
    </citation>
    <scope>NUCLEOTIDE SEQUENCE [LARGE SCALE GENOMIC DNA]</scope>
    <source>
        <strain evidence="21 22">DSM 21799</strain>
    </source>
</reference>
<evidence type="ECO:0000256" key="9">
    <source>
        <dbReference type="ARBA" id="ARBA00022692"/>
    </source>
</evidence>